<evidence type="ECO:0000259" key="2">
    <source>
        <dbReference type="PROSITE" id="PS51214"/>
    </source>
</evidence>
<name>A0A5F8HHQ0_MONDO</name>
<protein>
    <recommendedName>
        <fullName evidence="2">IBB domain-containing protein</fullName>
    </recommendedName>
</protein>
<reference evidence="3" key="2">
    <citation type="submission" date="2025-08" db="UniProtKB">
        <authorList>
            <consortium name="Ensembl"/>
        </authorList>
    </citation>
    <scope>IDENTIFICATION</scope>
</reference>
<dbReference type="STRING" id="13616.ENSMODP00000058673"/>
<dbReference type="Pfam" id="PF01749">
    <property type="entry name" value="IBB"/>
    <property type="match status" value="1"/>
</dbReference>
<reference evidence="3 4" key="1">
    <citation type="journal article" date="2007" name="Nature">
        <title>Genome of the marsupial Monodelphis domestica reveals innovation in non-coding sequences.</title>
        <authorList>
            <person name="Mikkelsen T.S."/>
            <person name="Wakefield M.J."/>
            <person name="Aken B."/>
            <person name="Amemiya C.T."/>
            <person name="Chang J.L."/>
            <person name="Duke S."/>
            <person name="Garber M."/>
            <person name="Gentles A.J."/>
            <person name="Goodstadt L."/>
            <person name="Heger A."/>
            <person name="Jurka J."/>
            <person name="Kamal M."/>
            <person name="Mauceli E."/>
            <person name="Searle S.M."/>
            <person name="Sharpe T."/>
            <person name="Baker M.L."/>
            <person name="Batzer M.A."/>
            <person name="Benos P.V."/>
            <person name="Belov K."/>
            <person name="Clamp M."/>
            <person name="Cook A."/>
            <person name="Cuff J."/>
            <person name="Das R."/>
            <person name="Davidow L."/>
            <person name="Deakin J.E."/>
            <person name="Fazzari M.J."/>
            <person name="Glass J.L."/>
            <person name="Grabherr M."/>
            <person name="Greally J.M."/>
            <person name="Gu W."/>
            <person name="Hore T.A."/>
            <person name="Huttley G.A."/>
            <person name="Kleber M."/>
            <person name="Jirtle R.L."/>
            <person name="Koina E."/>
            <person name="Lee J.T."/>
            <person name="Mahony S."/>
            <person name="Marra M.A."/>
            <person name="Miller R.D."/>
            <person name="Nicholls R.D."/>
            <person name="Oda M."/>
            <person name="Papenfuss A.T."/>
            <person name="Parra Z.E."/>
            <person name="Pollock D.D."/>
            <person name="Ray D.A."/>
            <person name="Schein J.E."/>
            <person name="Speed T.P."/>
            <person name="Thompson K."/>
            <person name="VandeBerg J.L."/>
            <person name="Wade C.M."/>
            <person name="Walker J.A."/>
            <person name="Waters P.D."/>
            <person name="Webber C."/>
            <person name="Weidman J.R."/>
            <person name="Xie X."/>
            <person name="Zody M.C."/>
            <person name="Baldwin J."/>
            <person name="Abdouelleil A."/>
            <person name="Abdulkadir J."/>
            <person name="Abebe A."/>
            <person name="Abera B."/>
            <person name="Abreu J."/>
            <person name="Acer S.C."/>
            <person name="Aftuck L."/>
            <person name="Alexander A."/>
            <person name="An P."/>
            <person name="Anderson E."/>
            <person name="Anderson S."/>
            <person name="Arachi H."/>
            <person name="Azer M."/>
            <person name="Bachantsang P."/>
            <person name="Barry A."/>
            <person name="Bayul T."/>
            <person name="Berlin A."/>
            <person name="Bessette D."/>
            <person name="Bloom T."/>
            <person name="Bloom T."/>
            <person name="Boguslavskiy L."/>
            <person name="Bonnet C."/>
            <person name="Boukhgalter B."/>
            <person name="Bourzgui I."/>
            <person name="Brown A."/>
            <person name="Cahill P."/>
            <person name="Channer S."/>
            <person name="Cheshatsang Y."/>
            <person name="Chuda L."/>
            <person name="Citroen M."/>
            <person name="Collymore A."/>
            <person name="Cooke P."/>
            <person name="Costello M."/>
            <person name="D'Aco K."/>
            <person name="Daza R."/>
            <person name="De Haan G."/>
            <person name="DeGray S."/>
            <person name="DeMaso C."/>
            <person name="Dhargay N."/>
            <person name="Dooley K."/>
            <person name="Dooley E."/>
            <person name="Doricent M."/>
            <person name="Dorje P."/>
            <person name="Dorjee K."/>
            <person name="Dupes A."/>
            <person name="Elong R."/>
            <person name="Falk J."/>
            <person name="Farina A."/>
            <person name="Faro S."/>
            <person name="Ferguson D."/>
            <person name="Fisher S."/>
            <person name="Foley C.D."/>
            <person name="Franke A."/>
            <person name="Friedrich D."/>
            <person name="Gadbois L."/>
            <person name="Gearin G."/>
            <person name="Gearin C.R."/>
            <person name="Giannoukos G."/>
            <person name="Goode T."/>
            <person name="Graham J."/>
            <person name="Grandbois E."/>
            <person name="Grewal S."/>
            <person name="Gyaltsen K."/>
            <person name="Hafez N."/>
            <person name="Hagos B."/>
            <person name="Hall J."/>
            <person name="Henson C."/>
            <person name="Hollinger A."/>
            <person name="Honan T."/>
            <person name="Huard M.D."/>
            <person name="Hughes L."/>
            <person name="Hurhula B."/>
            <person name="Husby M.E."/>
            <person name="Kamat A."/>
            <person name="Kanga B."/>
            <person name="Kashin S."/>
            <person name="Khazanovich D."/>
            <person name="Kisner P."/>
            <person name="Lance K."/>
            <person name="Lara M."/>
            <person name="Lee W."/>
            <person name="Lennon N."/>
            <person name="Letendre F."/>
            <person name="LeVine R."/>
            <person name="Lipovsky A."/>
            <person name="Liu X."/>
            <person name="Liu J."/>
            <person name="Liu S."/>
            <person name="Lokyitsang T."/>
            <person name="Lokyitsang Y."/>
            <person name="Lubonja R."/>
            <person name="Lui A."/>
            <person name="MacDonald P."/>
            <person name="Magnisalis V."/>
            <person name="Maru K."/>
            <person name="Matthews C."/>
            <person name="McCusker W."/>
            <person name="McDonough S."/>
            <person name="Mehta T."/>
            <person name="Meldrim J."/>
            <person name="Meneus L."/>
            <person name="Mihai O."/>
            <person name="Mihalev A."/>
            <person name="Mihova T."/>
            <person name="Mittelman R."/>
            <person name="Mlenga V."/>
            <person name="Montmayeur A."/>
            <person name="Mulrain L."/>
            <person name="Navidi A."/>
            <person name="Naylor J."/>
            <person name="Negash T."/>
            <person name="Nguyen T."/>
            <person name="Nguyen N."/>
            <person name="Nicol R."/>
            <person name="Norbu C."/>
            <person name="Norbu N."/>
            <person name="Novod N."/>
            <person name="O'Neill B."/>
            <person name="Osman S."/>
            <person name="Markiewicz E."/>
            <person name="Oyono O.L."/>
            <person name="Patti C."/>
            <person name="Phunkhang P."/>
            <person name="Pierre F."/>
            <person name="Priest M."/>
            <person name="Raghuraman S."/>
            <person name="Rege F."/>
            <person name="Reyes R."/>
            <person name="Rise C."/>
            <person name="Rogov P."/>
            <person name="Ross K."/>
            <person name="Ryan E."/>
            <person name="Settipalli S."/>
            <person name="Shea T."/>
            <person name="Sherpa N."/>
            <person name="Shi L."/>
            <person name="Shih D."/>
            <person name="Sparrow T."/>
            <person name="Spaulding J."/>
            <person name="Stalker J."/>
            <person name="Stange-Thomann N."/>
            <person name="Stavropoulos S."/>
            <person name="Stone C."/>
            <person name="Strader C."/>
            <person name="Tesfaye S."/>
            <person name="Thomson T."/>
            <person name="Thoulutsang Y."/>
            <person name="Thoulutsang D."/>
            <person name="Topham K."/>
            <person name="Topping I."/>
            <person name="Tsamla T."/>
            <person name="Vassiliev H."/>
            <person name="Vo A."/>
            <person name="Wangchuk T."/>
            <person name="Wangdi T."/>
            <person name="Weiand M."/>
            <person name="Wilkinson J."/>
            <person name="Wilson A."/>
            <person name="Yadav S."/>
            <person name="Young G."/>
            <person name="Yu Q."/>
            <person name="Zembek L."/>
            <person name="Zhong D."/>
            <person name="Zimmer A."/>
            <person name="Zwirko Z."/>
            <person name="Jaffe D.B."/>
            <person name="Alvarez P."/>
            <person name="Brockman W."/>
            <person name="Butler J."/>
            <person name="Chin C."/>
            <person name="Gnerre S."/>
            <person name="MacCallum I."/>
            <person name="Graves J.A."/>
            <person name="Ponting C.P."/>
            <person name="Breen M."/>
            <person name="Samollow P.B."/>
            <person name="Lander E.S."/>
            <person name="Lindblad-Toh K."/>
        </authorList>
    </citation>
    <scope>NUCLEOTIDE SEQUENCE [LARGE SCALE GENOMIC DNA]</scope>
</reference>
<keyword evidence="4" id="KW-1185">Reference proteome</keyword>
<dbReference type="GO" id="GO:0006606">
    <property type="term" value="P:protein import into nucleus"/>
    <property type="evidence" value="ECO:0007669"/>
    <property type="project" value="InterPro"/>
</dbReference>
<dbReference type="Gene3D" id="1.20.5.690">
    <property type="entry name" value="Importin-alpha, importin-beta-binding domain"/>
    <property type="match status" value="1"/>
</dbReference>
<evidence type="ECO:0000256" key="1">
    <source>
        <dbReference type="PROSITE-ProRule" id="PRU00561"/>
    </source>
</evidence>
<reference evidence="3" key="3">
    <citation type="submission" date="2025-09" db="UniProtKB">
        <authorList>
            <consortium name="Ensembl"/>
        </authorList>
    </citation>
    <scope>IDENTIFICATION</scope>
</reference>
<dbReference type="GeneTree" id="ENSGT00940000165982"/>
<dbReference type="PROSITE" id="PS51214">
    <property type="entry name" value="IBB"/>
    <property type="match status" value="1"/>
</dbReference>
<dbReference type="InParanoid" id="A0A5F8HHQ0"/>
<dbReference type="AlphaFoldDB" id="A0A5F8HHQ0"/>
<evidence type="ECO:0000313" key="4">
    <source>
        <dbReference type="Proteomes" id="UP000002280"/>
    </source>
</evidence>
<dbReference type="Proteomes" id="UP000002280">
    <property type="component" value="Chromosome 2"/>
</dbReference>
<dbReference type="GO" id="GO:0061608">
    <property type="term" value="F:nuclear import signal receptor activity"/>
    <property type="evidence" value="ECO:0007669"/>
    <property type="project" value="InterPro"/>
</dbReference>
<evidence type="ECO:0000313" key="3">
    <source>
        <dbReference type="Ensembl" id="ENSMODP00000058673.1"/>
    </source>
</evidence>
<proteinExistence type="predicted"/>
<dbReference type="OMA" id="PTAHIKR"/>
<dbReference type="Ensembl" id="ENSMODT00000082275.1">
    <property type="protein sequence ID" value="ENSMODP00000058673.1"/>
    <property type="gene ID" value="ENSMODG00000040341.1"/>
</dbReference>
<accession>A0A5F8HHQ0</accession>
<dbReference type="InterPro" id="IPR036975">
    <property type="entry name" value="Importin-a_IBB_sf"/>
</dbReference>
<organism evidence="3 4">
    <name type="scientific">Monodelphis domestica</name>
    <name type="common">Gray short-tailed opossum</name>
    <dbReference type="NCBI Taxonomy" id="13616"/>
    <lineage>
        <taxon>Eukaryota</taxon>
        <taxon>Metazoa</taxon>
        <taxon>Chordata</taxon>
        <taxon>Craniata</taxon>
        <taxon>Vertebrata</taxon>
        <taxon>Euteleostomi</taxon>
        <taxon>Mammalia</taxon>
        <taxon>Metatheria</taxon>
        <taxon>Didelphimorphia</taxon>
        <taxon>Didelphidae</taxon>
        <taxon>Monodelphis</taxon>
    </lineage>
</organism>
<sequence>MSTNESANLPTAHIKRFKNEGKASTEIGLGPIEVNSQPQYSPFTVELRKAKKDDKMLKRRNVCTFPDAPPLAQRRHGQ</sequence>
<feature type="domain" description="IBB" evidence="2">
    <location>
        <begin position="1"/>
        <end position="69"/>
    </location>
</feature>
<dbReference type="InterPro" id="IPR002652">
    <property type="entry name" value="Importin-a_IBB"/>
</dbReference>
<dbReference type="Bgee" id="ENSMODG00000040341">
    <property type="expression patterns" value="Expressed in lung and 5 other cell types or tissues"/>
</dbReference>
<keyword evidence="1" id="KW-0813">Transport</keyword>